<organism evidence="3 4">
    <name type="scientific">Candidatus Thermochlorobacter aerophilus</name>
    <dbReference type="NCBI Taxonomy" id="1868324"/>
    <lineage>
        <taxon>Bacteria</taxon>
        <taxon>Pseudomonadati</taxon>
        <taxon>Chlorobiota</taxon>
        <taxon>Chlorobiia</taxon>
        <taxon>Chlorobiales</taxon>
        <taxon>Candidatus Thermochlorobacteriaceae</taxon>
        <taxon>Candidatus Thermochlorobacter</taxon>
    </lineage>
</organism>
<comment type="caution">
    <text evidence="3">The sequence shown here is derived from an EMBL/GenBank/DDBJ whole genome shotgun (WGS) entry which is preliminary data.</text>
</comment>
<keyword evidence="1" id="KW-0812">Transmembrane</keyword>
<feature type="transmembrane region" description="Helical" evidence="1">
    <location>
        <begin position="29"/>
        <end position="51"/>
    </location>
</feature>
<dbReference type="AlphaFoldDB" id="A0A395LYA6"/>
<reference evidence="3 4" key="1">
    <citation type="journal article" date="2011" name="ISME J.">
        <title>Community ecology of hot spring cyanobacterial mats: predominant populations and their functional potential.</title>
        <authorList>
            <person name="Klatt C.G."/>
            <person name="Wood J.M."/>
            <person name="Rusch D.B."/>
            <person name="Bateson M.M."/>
            <person name="Hamamura N."/>
            <person name="Heidelberg J.F."/>
            <person name="Grossman A.R."/>
            <person name="Bhaya D."/>
            <person name="Cohan F.M."/>
            <person name="Kuhl M."/>
            <person name="Bryant D.A."/>
            <person name="Ward D.M."/>
        </authorList>
    </citation>
    <scope>NUCLEOTIDE SEQUENCE [LARGE SCALE GENOMIC DNA]</scope>
    <source>
        <strain evidence="3">OS</strain>
    </source>
</reference>
<evidence type="ECO:0000313" key="4">
    <source>
        <dbReference type="Proteomes" id="UP000266389"/>
    </source>
</evidence>
<proteinExistence type="predicted"/>
<dbReference type="EMBL" id="PHFL01000064">
    <property type="protein sequence ID" value="RFM23517.1"/>
    <property type="molecule type" value="Genomic_DNA"/>
</dbReference>
<evidence type="ECO:0000313" key="3">
    <source>
        <dbReference type="EMBL" id="RFM23517.1"/>
    </source>
</evidence>
<dbReference type="InterPro" id="IPR019886">
    <property type="entry name" value="Na_symporter_ssu"/>
</dbReference>
<dbReference type="Proteomes" id="UP000266389">
    <property type="component" value="Unassembled WGS sequence"/>
</dbReference>
<dbReference type="NCBIfam" id="TIGR03647">
    <property type="entry name" value="Na_symport_sm"/>
    <property type="match status" value="1"/>
</dbReference>
<evidence type="ECO:0000259" key="2">
    <source>
        <dbReference type="Pfam" id="PF13937"/>
    </source>
</evidence>
<feature type="transmembrane region" description="Helical" evidence="1">
    <location>
        <begin position="63"/>
        <end position="82"/>
    </location>
</feature>
<gene>
    <name evidence="3" type="ORF">D0433_10695</name>
</gene>
<dbReference type="Pfam" id="PF13937">
    <property type="entry name" value="DUF4212"/>
    <property type="match status" value="1"/>
</dbReference>
<protein>
    <submittedName>
        <fullName evidence="3">DUF4212 domain-containing protein</fullName>
    </submittedName>
</protein>
<accession>A0A395LYA6</accession>
<keyword evidence="1" id="KW-1133">Transmembrane helix</keyword>
<feature type="domain" description="Sodium symporter small subunit" evidence="2">
    <location>
        <begin position="20"/>
        <end position="94"/>
    </location>
</feature>
<keyword evidence="1" id="KW-0472">Membrane</keyword>
<name>A0A395LYA6_9BACT</name>
<sequence length="101" mass="11768">MSAELEEFERTGQLSQEQLQNYWKENRNLVLILLAIWAASTFLLQALASVLNNVVILGFPLAYYMGGQGTLIIFMLLIYVYAKKMDELDRKYNLQEEEEEK</sequence>
<evidence type="ECO:0000256" key="1">
    <source>
        <dbReference type="SAM" id="Phobius"/>
    </source>
</evidence>